<dbReference type="PROSITE" id="PS00141">
    <property type="entry name" value="ASP_PROTEASE"/>
    <property type="match status" value="1"/>
</dbReference>
<dbReference type="InterPro" id="IPR033121">
    <property type="entry name" value="PEPTIDASE_A1"/>
</dbReference>
<dbReference type="GO" id="GO:0006508">
    <property type="term" value="P:proteolysis"/>
    <property type="evidence" value="ECO:0007669"/>
    <property type="project" value="UniProtKB-KW"/>
</dbReference>
<feature type="active site" evidence="5">
    <location>
        <position position="406"/>
    </location>
</feature>
<dbReference type="EMBL" id="JAVEPI010000002">
    <property type="protein sequence ID" value="KAK1443442.1"/>
    <property type="molecule type" value="Genomic_DNA"/>
</dbReference>
<keyword evidence="6" id="KW-1015">Disulfide bond</keyword>
<dbReference type="Gene3D" id="2.40.70.10">
    <property type="entry name" value="Acid Proteases"/>
    <property type="match status" value="2"/>
</dbReference>
<feature type="signal peptide" evidence="9">
    <location>
        <begin position="1"/>
        <end position="20"/>
    </location>
</feature>
<feature type="region of interest" description="Disordered" evidence="8">
    <location>
        <begin position="328"/>
        <end position="389"/>
    </location>
</feature>
<accession>A0AAD8LRU4</accession>
<evidence type="ECO:0000256" key="4">
    <source>
        <dbReference type="ARBA" id="ARBA00022801"/>
    </source>
</evidence>
<keyword evidence="2 7" id="KW-0645">Protease</keyword>
<evidence type="ECO:0000259" key="10">
    <source>
        <dbReference type="PROSITE" id="PS51767"/>
    </source>
</evidence>
<evidence type="ECO:0000256" key="5">
    <source>
        <dbReference type="PIRSR" id="PIRSR601461-1"/>
    </source>
</evidence>
<dbReference type="Pfam" id="PF00026">
    <property type="entry name" value="Asp"/>
    <property type="match status" value="2"/>
</dbReference>
<feature type="compositionally biased region" description="Low complexity" evidence="8">
    <location>
        <begin position="365"/>
        <end position="383"/>
    </location>
</feature>
<feature type="region of interest" description="Disordered" evidence="8">
    <location>
        <begin position="292"/>
        <end position="313"/>
    </location>
</feature>
<dbReference type="InterPro" id="IPR034164">
    <property type="entry name" value="Pepsin-like_dom"/>
</dbReference>
<keyword evidence="4 7" id="KW-0378">Hydrolase</keyword>
<sequence length="520" mass="58089">MESSRVSLCALLLLVLGSSALRLDEPSKSRHTYEIHLKKLGKDHDNKVGRRIHNAKLTANSTEFVSLDSVTASNISLMAVDGNRLWTTYYGEIIIGNTQDERNKFKVLFDTGSSELWVPDDLCQSEACLKRKRLDRNDGWKAKYDDSGNYVPIAIKYLTGEMRAIDGTADVNLMNGIIVRDASVDLATVLDIPILMELPWDGIVGLGFTTDDQVSRGSTALLEAISKNSMSYANFRNQFSYYISHSGGSITFGGYNNEYKRSPDDEFLWSPIITEGKYWALNLLEITVEQPQRAKSQHRKQHRHVGTSDLSNAIMDVSQPEYGKLSIMSSGGNSVTMSDTHGADGASHASQSPRETSTLSETSHCTTDCNTATATTSSTSPSDECSKSSNDVIYRNTFDDTKVIIDTGTYLIYAPEAMQNFLRTLTVDKCEDKLRLPTLSFTFGKVGNGKFQLQLTPDDYVIQYQDNDGAIKCELGIMVDEQQEELQLNAWTFGEIFLRAYYTVFDYDQRQIGFAPSRRR</sequence>
<dbReference type="AlphaFoldDB" id="A0AAD8LRU4"/>
<feature type="compositionally biased region" description="Basic residues" evidence="8">
    <location>
        <begin position="295"/>
        <end position="305"/>
    </location>
</feature>
<keyword evidence="3 7" id="KW-0064">Aspartyl protease</keyword>
<feature type="active site" evidence="5">
    <location>
        <position position="110"/>
    </location>
</feature>
<dbReference type="SUPFAM" id="SSF50630">
    <property type="entry name" value="Acid proteases"/>
    <property type="match status" value="1"/>
</dbReference>
<comment type="similarity">
    <text evidence="1 7">Belongs to the peptidase A1 family.</text>
</comment>
<proteinExistence type="inferred from homology"/>
<evidence type="ECO:0000256" key="7">
    <source>
        <dbReference type="RuleBase" id="RU000454"/>
    </source>
</evidence>
<feature type="compositionally biased region" description="Polar residues" evidence="8">
    <location>
        <begin position="348"/>
        <end position="364"/>
    </location>
</feature>
<evidence type="ECO:0000256" key="3">
    <source>
        <dbReference type="ARBA" id="ARBA00022750"/>
    </source>
</evidence>
<feature type="compositionally biased region" description="Polar residues" evidence="8">
    <location>
        <begin position="328"/>
        <end position="339"/>
    </location>
</feature>
<evidence type="ECO:0000256" key="6">
    <source>
        <dbReference type="PIRSR" id="PIRSR601461-2"/>
    </source>
</evidence>
<evidence type="ECO:0000256" key="9">
    <source>
        <dbReference type="SAM" id="SignalP"/>
    </source>
</evidence>
<feature type="domain" description="Peptidase A1" evidence="10">
    <location>
        <begin position="89"/>
        <end position="515"/>
    </location>
</feature>
<reference evidence="11" key="1">
    <citation type="submission" date="2023-08" db="EMBL/GenBank/DDBJ databases">
        <title>Draft sequence of the Babesia gibsoni genome.</title>
        <authorList>
            <person name="Yamagishi J.Y."/>
            <person name="Xuan X.X."/>
        </authorList>
    </citation>
    <scope>NUCLEOTIDE SEQUENCE</scope>
    <source>
        <strain evidence="11">Azabu</strain>
    </source>
</reference>
<evidence type="ECO:0000256" key="1">
    <source>
        <dbReference type="ARBA" id="ARBA00007447"/>
    </source>
</evidence>
<evidence type="ECO:0000313" key="12">
    <source>
        <dbReference type="Proteomes" id="UP001230268"/>
    </source>
</evidence>
<feature type="chain" id="PRO_5042019525" evidence="9">
    <location>
        <begin position="21"/>
        <end position="520"/>
    </location>
</feature>
<dbReference type="Proteomes" id="UP001230268">
    <property type="component" value="Unassembled WGS sequence"/>
</dbReference>
<dbReference type="PANTHER" id="PTHR47966">
    <property type="entry name" value="BETA-SITE APP-CLEAVING ENZYME, ISOFORM A-RELATED"/>
    <property type="match status" value="1"/>
</dbReference>
<protein>
    <submittedName>
        <fullName evidence="11">Aspartic peptidase domain containing protein</fullName>
    </submittedName>
</protein>
<comment type="caution">
    <text evidence="11">The sequence shown here is derived from an EMBL/GenBank/DDBJ whole genome shotgun (WGS) entry which is preliminary data.</text>
</comment>
<dbReference type="InterPro" id="IPR001461">
    <property type="entry name" value="Aspartic_peptidase_A1"/>
</dbReference>
<keyword evidence="9" id="KW-0732">Signal</keyword>
<name>A0AAD8LRU4_BABGI</name>
<dbReference type="PROSITE" id="PS51767">
    <property type="entry name" value="PEPTIDASE_A1"/>
    <property type="match status" value="1"/>
</dbReference>
<dbReference type="InterPro" id="IPR001969">
    <property type="entry name" value="Aspartic_peptidase_AS"/>
</dbReference>
<dbReference type="PRINTS" id="PR00792">
    <property type="entry name" value="PEPSIN"/>
</dbReference>
<dbReference type="GO" id="GO:0004190">
    <property type="term" value="F:aspartic-type endopeptidase activity"/>
    <property type="evidence" value="ECO:0007669"/>
    <property type="project" value="UniProtKB-KW"/>
</dbReference>
<gene>
    <name evidence="11" type="ORF">BgAZ_203180</name>
</gene>
<evidence type="ECO:0000256" key="8">
    <source>
        <dbReference type="SAM" id="MobiDB-lite"/>
    </source>
</evidence>
<dbReference type="PANTHER" id="PTHR47966:SF51">
    <property type="entry name" value="BETA-SITE APP-CLEAVING ENZYME, ISOFORM A-RELATED"/>
    <property type="match status" value="1"/>
</dbReference>
<dbReference type="InterPro" id="IPR021109">
    <property type="entry name" value="Peptidase_aspartic_dom_sf"/>
</dbReference>
<keyword evidence="12" id="KW-1185">Reference proteome</keyword>
<organism evidence="11 12">
    <name type="scientific">Babesia gibsoni</name>
    <dbReference type="NCBI Taxonomy" id="33632"/>
    <lineage>
        <taxon>Eukaryota</taxon>
        <taxon>Sar</taxon>
        <taxon>Alveolata</taxon>
        <taxon>Apicomplexa</taxon>
        <taxon>Aconoidasida</taxon>
        <taxon>Piroplasmida</taxon>
        <taxon>Babesiidae</taxon>
        <taxon>Babesia</taxon>
    </lineage>
</organism>
<dbReference type="CDD" id="cd05471">
    <property type="entry name" value="pepsin_like"/>
    <property type="match status" value="1"/>
</dbReference>
<evidence type="ECO:0000256" key="2">
    <source>
        <dbReference type="ARBA" id="ARBA00022670"/>
    </source>
</evidence>
<feature type="disulfide bond" evidence="6">
    <location>
        <begin position="123"/>
        <end position="128"/>
    </location>
</feature>
<evidence type="ECO:0000313" key="11">
    <source>
        <dbReference type="EMBL" id="KAK1443442.1"/>
    </source>
</evidence>